<gene>
    <name evidence="1" type="ORF">SAMN05421665_0949</name>
</gene>
<dbReference type="OrthoDB" id="8479024at2"/>
<dbReference type="Pfam" id="PF07386">
    <property type="entry name" value="DUF1499"/>
    <property type="match status" value="1"/>
</dbReference>
<evidence type="ECO:0000313" key="1">
    <source>
        <dbReference type="EMBL" id="SIT79480.1"/>
    </source>
</evidence>
<sequence length="143" mass="15716">MRILYLIILIVAGLMAYVRFAPTDIARWHQVPEVTAPGDTEGPGSFLAVRRINAPAADVLALAEQRALATPRTRLLAGSVAEGMMTFQTRSLLWGFPDHTTVAVQDDLLVIYGRLRFGQSDMGVNKARVESWLETLAPLTEPL</sequence>
<organism evidence="1 2">
    <name type="scientific">Yoonia rosea</name>
    <dbReference type="NCBI Taxonomy" id="287098"/>
    <lineage>
        <taxon>Bacteria</taxon>
        <taxon>Pseudomonadati</taxon>
        <taxon>Pseudomonadota</taxon>
        <taxon>Alphaproteobacteria</taxon>
        <taxon>Rhodobacterales</taxon>
        <taxon>Paracoccaceae</taxon>
        <taxon>Yoonia</taxon>
    </lineage>
</organism>
<protein>
    <recommendedName>
        <fullName evidence="3">DUF1499 domain-containing protein</fullName>
    </recommendedName>
</protein>
<dbReference type="AlphaFoldDB" id="A0A1R3WMW9"/>
<dbReference type="EMBL" id="FTPR01000001">
    <property type="protein sequence ID" value="SIT79480.1"/>
    <property type="molecule type" value="Genomic_DNA"/>
</dbReference>
<evidence type="ECO:0000313" key="2">
    <source>
        <dbReference type="Proteomes" id="UP000186997"/>
    </source>
</evidence>
<reference evidence="2" key="1">
    <citation type="submission" date="2017-01" db="EMBL/GenBank/DDBJ databases">
        <authorList>
            <person name="Varghese N."/>
            <person name="Submissions S."/>
        </authorList>
    </citation>
    <scope>NUCLEOTIDE SEQUENCE [LARGE SCALE GENOMIC DNA]</scope>
    <source>
        <strain evidence="2">DSM 29591</strain>
    </source>
</reference>
<keyword evidence="2" id="KW-1185">Reference proteome</keyword>
<dbReference type="InterPro" id="IPR010865">
    <property type="entry name" value="DUF1499"/>
</dbReference>
<evidence type="ECO:0008006" key="3">
    <source>
        <dbReference type="Google" id="ProtNLM"/>
    </source>
</evidence>
<name>A0A1R3WMW9_9RHOB</name>
<accession>A0A1R3WMW9</accession>
<proteinExistence type="predicted"/>
<dbReference type="RefSeq" id="WP_076658559.1">
    <property type="nucleotide sequence ID" value="NZ_FTPR01000001.1"/>
</dbReference>
<dbReference type="STRING" id="287098.SAMN05421665_0949"/>
<dbReference type="Proteomes" id="UP000186997">
    <property type="component" value="Unassembled WGS sequence"/>
</dbReference>